<feature type="region of interest" description="Disordered" evidence="1">
    <location>
        <begin position="1"/>
        <end position="171"/>
    </location>
</feature>
<feature type="compositionally biased region" description="Basic and acidic residues" evidence="1">
    <location>
        <begin position="20"/>
        <end position="36"/>
    </location>
</feature>
<accession>A0A409WWY1</accession>
<keyword evidence="2" id="KW-1133">Transmembrane helix</keyword>
<dbReference type="InParanoid" id="A0A409WWY1"/>
<feature type="compositionally biased region" description="Low complexity" evidence="1">
    <location>
        <begin position="760"/>
        <end position="769"/>
    </location>
</feature>
<organism evidence="3 4">
    <name type="scientific">Psilocybe cyanescens</name>
    <dbReference type="NCBI Taxonomy" id="93625"/>
    <lineage>
        <taxon>Eukaryota</taxon>
        <taxon>Fungi</taxon>
        <taxon>Dikarya</taxon>
        <taxon>Basidiomycota</taxon>
        <taxon>Agaricomycotina</taxon>
        <taxon>Agaricomycetes</taxon>
        <taxon>Agaricomycetidae</taxon>
        <taxon>Agaricales</taxon>
        <taxon>Agaricineae</taxon>
        <taxon>Strophariaceae</taxon>
        <taxon>Psilocybe</taxon>
    </lineage>
</organism>
<feature type="transmembrane region" description="Helical" evidence="2">
    <location>
        <begin position="542"/>
        <end position="560"/>
    </location>
</feature>
<evidence type="ECO:0000313" key="3">
    <source>
        <dbReference type="EMBL" id="PPQ83018.1"/>
    </source>
</evidence>
<dbReference type="AlphaFoldDB" id="A0A409WWY1"/>
<feature type="compositionally biased region" description="Basic and acidic residues" evidence="1">
    <location>
        <begin position="293"/>
        <end position="312"/>
    </location>
</feature>
<dbReference type="STRING" id="93625.A0A409WWY1"/>
<feature type="compositionally biased region" description="Polar residues" evidence="1">
    <location>
        <begin position="737"/>
        <end position="755"/>
    </location>
</feature>
<dbReference type="OrthoDB" id="3062801at2759"/>
<keyword evidence="2" id="KW-0812">Transmembrane</keyword>
<name>A0A409WWY1_PSICY</name>
<keyword evidence="4" id="KW-1185">Reference proteome</keyword>
<reference evidence="3 4" key="1">
    <citation type="journal article" date="2018" name="Evol. Lett.">
        <title>Horizontal gene cluster transfer increased hallucinogenic mushroom diversity.</title>
        <authorList>
            <person name="Reynolds H.T."/>
            <person name="Vijayakumar V."/>
            <person name="Gluck-Thaler E."/>
            <person name="Korotkin H.B."/>
            <person name="Matheny P.B."/>
            <person name="Slot J.C."/>
        </authorList>
    </citation>
    <scope>NUCLEOTIDE SEQUENCE [LARGE SCALE GENOMIC DNA]</scope>
    <source>
        <strain evidence="3 4">2631</strain>
    </source>
</reference>
<comment type="caution">
    <text evidence="3">The sequence shown here is derived from an EMBL/GenBank/DDBJ whole genome shotgun (WGS) entry which is preliminary data.</text>
</comment>
<dbReference type="EMBL" id="NHYD01003061">
    <property type="protein sequence ID" value="PPQ83018.1"/>
    <property type="molecule type" value="Genomic_DNA"/>
</dbReference>
<gene>
    <name evidence="3" type="ORF">CVT25_005258</name>
</gene>
<feature type="transmembrane region" description="Helical" evidence="2">
    <location>
        <begin position="572"/>
        <end position="592"/>
    </location>
</feature>
<feature type="transmembrane region" description="Helical" evidence="2">
    <location>
        <begin position="671"/>
        <end position="694"/>
    </location>
</feature>
<sequence>MSQKTGKDYFGNWEFNNAPTRREDSQSAVEPLDRSRLVPPDNLIPSLDANNRVTLPPPFESQRTPESEDSHHRSKTGESALSPSSTSSSSSPTPKLKILTDLRPGSFSISSQTSTPYSDTLLSNHDTTPSPARQSNLEEPSPPPRRRSNSEPPKKYLSAVSRNPHGENDPSVLFQSLQPQSTSIHSARTPVTPGITLSRSSSRKKVDAFVAHNPFVSHSHVHGVEKSDKQDLTFDDILTPGPHSNPFGTNMFTSDTEDVRDGLVHHPTRSHSRRTSRATDTNPSSIHGWQPDHQAHKAEHRASNLIRTESHGRRQSQSRGLPLVKVHPAEEVQETETSPTLDHSVVTRHTGADVPSSSHPVAVNRDPSTANELNISYETPSKIYIPPSIIRSGTFESNLSYSKDDDSEKNSVHTDEPSSKPTFLSRMTRALGLRRRSAPTEESLTTAAASFIASTLPRQMYLHLLLRLPLLYFSRVSRIFEEADMTLPEIKKMALETPNSANKWRTIDLAVHDRSFDVPLEYQRLSSTWEFFIDSVLREWKIFNIISGLLLSAILTILQIDTAAQNPITRYTALFSLICSLISLLFGCMYIIRFGTMRKPYKAAEWALEARNKTMIWWNVWVLLAMPAIWLTWHCSMSIVLYIVCIMAFAWQTTSQDDTPPLPLSPTTVLVVRALLTGVLGLGVVYGVLIITTFSRYGEVMDKTWKERIDEWAEERAVAASAIQPETDPYTPTPTEGSSVSNWPESYTPSTNTPSPWKAPVSPRPSSSSHVAFDHDSYPARVPGFGTPTVKDPDSNLGNGVSKPREKRRVRFRSPKESPAEKITESEPYFANTNDSENEGTPELEVAM</sequence>
<keyword evidence="2" id="KW-0472">Membrane</keyword>
<feature type="compositionally biased region" description="Basic and acidic residues" evidence="1">
    <location>
        <begin position="814"/>
        <end position="825"/>
    </location>
</feature>
<dbReference type="Proteomes" id="UP000283269">
    <property type="component" value="Unassembled WGS sequence"/>
</dbReference>
<feature type="region of interest" description="Disordered" evidence="1">
    <location>
        <begin position="401"/>
        <end position="421"/>
    </location>
</feature>
<evidence type="ECO:0000313" key="4">
    <source>
        <dbReference type="Proteomes" id="UP000283269"/>
    </source>
</evidence>
<feature type="compositionally biased region" description="Basic residues" evidence="1">
    <location>
        <begin position="266"/>
        <end position="276"/>
    </location>
</feature>
<evidence type="ECO:0000256" key="1">
    <source>
        <dbReference type="SAM" id="MobiDB-lite"/>
    </source>
</evidence>
<feature type="compositionally biased region" description="Low complexity" evidence="1">
    <location>
        <begin position="82"/>
        <end position="94"/>
    </location>
</feature>
<feature type="compositionally biased region" description="Low complexity" evidence="1">
    <location>
        <begin position="725"/>
        <end position="736"/>
    </location>
</feature>
<evidence type="ECO:0000256" key="2">
    <source>
        <dbReference type="SAM" id="Phobius"/>
    </source>
</evidence>
<feature type="region of interest" description="Disordered" evidence="1">
    <location>
        <begin position="180"/>
        <end position="199"/>
    </location>
</feature>
<feature type="transmembrane region" description="Helical" evidence="2">
    <location>
        <begin position="620"/>
        <end position="651"/>
    </location>
</feature>
<feature type="region of interest" description="Disordered" evidence="1">
    <location>
        <begin position="262"/>
        <end position="345"/>
    </location>
</feature>
<proteinExistence type="predicted"/>
<feature type="compositionally biased region" description="Polar residues" evidence="1">
    <location>
        <begin position="107"/>
        <end position="137"/>
    </location>
</feature>
<protein>
    <submittedName>
        <fullName evidence="3">Uncharacterized protein</fullName>
    </submittedName>
</protein>
<feature type="compositionally biased region" description="Basic and acidic residues" evidence="1">
    <location>
        <begin position="402"/>
        <end position="418"/>
    </location>
</feature>
<feature type="region of interest" description="Disordered" evidence="1">
    <location>
        <begin position="720"/>
        <end position="848"/>
    </location>
</feature>